<dbReference type="AlphaFoldDB" id="A0A370HPD9"/>
<keyword evidence="2" id="KW-1185">Reference proteome</keyword>
<organism evidence="1 2">
    <name type="scientific">Microvirga subterranea</name>
    <dbReference type="NCBI Taxonomy" id="186651"/>
    <lineage>
        <taxon>Bacteria</taxon>
        <taxon>Pseudomonadati</taxon>
        <taxon>Pseudomonadota</taxon>
        <taxon>Alphaproteobacteria</taxon>
        <taxon>Hyphomicrobiales</taxon>
        <taxon>Methylobacteriaceae</taxon>
        <taxon>Microvirga</taxon>
    </lineage>
</organism>
<accession>A0A370HPD9</accession>
<dbReference type="EMBL" id="QQBB01000005">
    <property type="protein sequence ID" value="RDI58764.1"/>
    <property type="molecule type" value="Genomic_DNA"/>
</dbReference>
<sequence>MPINWLVLAPDDQDLQVPTYGLYGGPDYAGGILLGPDEAPSFTATPVDPLDALFRKHDIAIRNAPNLRAEAKADVALIKGIMALPANAVTGEGDLYAGAAIIGIIGRIVVHDHHPEYLAKLNLPKAIDKAVSLIKQGSIQPDAQEVAGLASWLEKTSGELATGHGRLGALAADKLLDLAADLKGLPPGDLNLPLGNVAFTFPVKEAKTLLVEAVEAAWAEPGHHNTNVADLLAGYAAQVAHHVPVATPQIETLVHKLGLGDFHF</sequence>
<dbReference type="RefSeq" id="WP_114770759.1">
    <property type="nucleotide sequence ID" value="NZ_QQBB01000005.1"/>
</dbReference>
<protein>
    <submittedName>
        <fullName evidence="1">Uncharacterized protein</fullName>
    </submittedName>
</protein>
<dbReference type="Proteomes" id="UP000254925">
    <property type="component" value="Unassembled WGS sequence"/>
</dbReference>
<proteinExistence type="predicted"/>
<dbReference type="OrthoDB" id="8021051at2"/>
<gene>
    <name evidence="1" type="ORF">DES45_105287</name>
</gene>
<evidence type="ECO:0000313" key="1">
    <source>
        <dbReference type="EMBL" id="RDI58764.1"/>
    </source>
</evidence>
<name>A0A370HPD9_9HYPH</name>
<comment type="caution">
    <text evidence="1">The sequence shown here is derived from an EMBL/GenBank/DDBJ whole genome shotgun (WGS) entry which is preliminary data.</text>
</comment>
<evidence type="ECO:0000313" key="2">
    <source>
        <dbReference type="Proteomes" id="UP000254925"/>
    </source>
</evidence>
<reference evidence="1 2" key="1">
    <citation type="submission" date="2018-07" db="EMBL/GenBank/DDBJ databases">
        <title>Genomic Encyclopedia of Type Strains, Phase IV (KMG-IV): sequencing the most valuable type-strain genomes for metagenomic binning, comparative biology and taxonomic classification.</title>
        <authorList>
            <person name="Goeker M."/>
        </authorList>
    </citation>
    <scope>NUCLEOTIDE SEQUENCE [LARGE SCALE GENOMIC DNA]</scope>
    <source>
        <strain evidence="1 2">DSM 14364</strain>
    </source>
</reference>